<dbReference type="InterPro" id="IPR001304">
    <property type="entry name" value="C-type_lectin-like"/>
</dbReference>
<dbReference type="SMART" id="SM00034">
    <property type="entry name" value="CLECT"/>
    <property type="match status" value="1"/>
</dbReference>
<accession>A0A6A4RVA6</accession>
<sequence length="283" mass="32750">MFSDDRKKEETLLNILFDDIKQEDTRPTILLNNSEPEKTLWTMFLSNRKQEDTLLNMLLNTTLQENTQLQVWNKELSELQNSTLENVIIEQQASTQLRAENKLQRSILFSDKLSSLWSLCNKSTMQCSRCRPGWVEHDARCFFLSQEAERWEHARRMCLGMDGDLAVILSTEDQAFLTNLVFRFVTEHPQENFIAAWIGLKDIMQEGNFVWVDGEGIKSDVTFWRAGEPNNMLASWDKTKAGQDCVGLVPPEQIGEDWLYNWDDILCAGKLPYLCETKALILS</sequence>
<dbReference type="PANTHER" id="PTHR22803">
    <property type="entry name" value="MANNOSE, PHOSPHOLIPASE, LECTIN RECEPTOR RELATED"/>
    <property type="match status" value="1"/>
</dbReference>
<proteinExistence type="predicted"/>
<dbReference type="SUPFAM" id="SSF56436">
    <property type="entry name" value="C-type lectin-like"/>
    <property type="match status" value="1"/>
</dbReference>
<protein>
    <recommendedName>
        <fullName evidence="1">C-type lectin domain-containing protein</fullName>
    </recommendedName>
</protein>
<dbReference type="InterPro" id="IPR016187">
    <property type="entry name" value="CTDL_fold"/>
</dbReference>
<dbReference type="EMBL" id="VEVO01000020">
    <property type="protein sequence ID" value="KAF0025953.1"/>
    <property type="molecule type" value="Genomic_DNA"/>
</dbReference>
<dbReference type="InterPro" id="IPR050111">
    <property type="entry name" value="C-type_lectin/snaclec_domain"/>
</dbReference>
<name>A0A6A4RVA6_SCOMX</name>
<comment type="caution">
    <text evidence="2">The sequence shown here is derived from an EMBL/GenBank/DDBJ whole genome shotgun (WGS) entry which is preliminary data.</text>
</comment>
<dbReference type="InterPro" id="IPR016186">
    <property type="entry name" value="C-type_lectin-like/link_sf"/>
</dbReference>
<dbReference type="Proteomes" id="UP000438429">
    <property type="component" value="Unassembled WGS sequence"/>
</dbReference>
<evidence type="ECO:0000259" key="1">
    <source>
        <dbReference type="PROSITE" id="PS50041"/>
    </source>
</evidence>
<evidence type="ECO:0000313" key="3">
    <source>
        <dbReference type="Proteomes" id="UP000438429"/>
    </source>
</evidence>
<feature type="domain" description="C-type lectin" evidence="1">
    <location>
        <begin position="137"/>
        <end position="276"/>
    </location>
</feature>
<gene>
    <name evidence="2" type="ORF">F2P81_022834</name>
</gene>
<evidence type="ECO:0000313" key="2">
    <source>
        <dbReference type="EMBL" id="KAF0025953.1"/>
    </source>
</evidence>
<reference evidence="2 3" key="1">
    <citation type="submission" date="2019-06" db="EMBL/GenBank/DDBJ databases">
        <title>Draft genomes of female and male turbot (Scophthalmus maximus).</title>
        <authorList>
            <person name="Xu H."/>
            <person name="Xu X.-W."/>
            <person name="Shao C."/>
            <person name="Chen S."/>
        </authorList>
    </citation>
    <scope>NUCLEOTIDE SEQUENCE [LARGE SCALE GENOMIC DNA]</scope>
    <source>
        <strain evidence="2">Ysfricsl-2016a</strain>
        <tissue evidence="2">Blood</tissue>
    </source>
</reference>
<dbReference type="AlphaFoldDB" id="A0A6A4RVA6"/>
<dbReference type="PROSITE" id="PS50041">
    <property type="entry name" value="C_TYPE_LECTIN_2"/>
    <property type="match status" value="1"/>
</dbReference>
<dbReference type="Gene3D" id="3.10.100.10">
    <property type="entry name" value="Mannose-Binding Protein A, subunit A"/>
    <property type="match status" value="1"/>
</dbReference>
<organism evidence="2 3">
    <name type="scientific">Scophthalmus maximus</name>
    <name type="common">Turbot</name>
    <name type="synonym">Psetta maxima</name>
    <dbReference type="NCBI Taxonomy" id="52904"/>
    <lineage>
        <taxon>Eukaryota</taxon>
        <taxon>Metazoa</taxon>
        <taxon>Chordata</taxon>
        <taxon>Craniata</taxon>
        <taxon>Vertebrata</taxon>
        <taxon>Euteleostomi</taxon>
        <taxon>Actinopterygii</taxon>
        <taxon>Neopterygii</taxon>
        <taxon>Teleostei</taxon>
        <taxon>Neoteleostei</taxon>
        <taxon>Acanthomorphata</taxon>
        <taxon>Carangaria</taxon>
        <taxon>Pleuronectiformes</taxon>
        <taxon>Pleuronectoidei</taxon>
        <taxon>Scophthalmidae</taxon>
        <taxon>Scophthalmus</taxon>
    </lineage>
</organism>
<dbReference type="Pfam" id="PF00059">
    <property type="entry name" value="Lectin_C"/>
    <property type="match status" value="1"/>
</dbReference>